<name>X0W3R8_9ZZZZ</name>
<gene>
    <name evidence="1" type="ORF">S01H1_60264</name>
</gene>
<sequence length="53" mass="6229">MDLAHAIQQRDILISLIADLLKENKNQKRIEEVFQSIIVKNNEIDKLIKTQKK</sequence>
<dbReference type="AlphaFoldDB" id="X0W3R8"/>
<comment type="caution">
    <text evidence="1">The sequence shown here is derived from an EMBL/GenBank/DDBJ whole genome shotgun (WGS) entry which is preliminary data.</text>
</comment>
<protein>
    <submittedName>
        <fullName evidence="1">Uncharacterized protein</fullName>
    </submittedName>
</protein>
<evidence type="ECO:0000313" key="1">
    <source>
        <dbReference type="EMBL" id="GAG19278.1"/>
    </source>
</evidence>
<organism evidence="1">
    <name type="scientific">marine sediment metagenome</name>
    <dbReference type="NCBI Taxonomy" id="412755"/>
    <lineage>
        <taxon>unclassified sequences</taxon>
        <taxon>metagenomes</taxon>
        <taxon>ecological metagenomes</taxon>
    </lineage>
</organism>
<accession>X0W3R8</accession>
<proteinExistence type="predicted"/>
<reference evidence="1" key="1">
    <citation type="journal article" date="2014" name="Front. Microbiol.">
        <title>High frequency of phylogenetically diverse reductive dehalogenase-homologous genes in deep subseafloor sedimentary metagenomes.</title>
        <authorList>
            <person name="Kawai M."/>
            <person name="Futagami T."/>
            <person name="Toyoda A."/>
            <person name="Takaki Y."/>
            <person name="Nishi S."/>
            <person name="Hori S."/>
            <person name="Arai W."/>
            <person name="Tsubouchi T."/>
            <person name="Morono Y."/>
            <person name="Uchiyama I."/>
            <person name="Ito T."/>
            <person name="Fujiyama A."/>
            <person name="Inagaki F."/>
            <person name="Takami H."/>
        </authorList>
    </citation>
    <scope>NUCLEOTIDE SEQUENCE</scope>
    <source>
        <strain evidence="1">Expedition CK06-06</strain>
    </source>
</reference>
<dbReference type="EMBL" id="BARS01039471">
    <property type="protein sequence ID" value="GAG19278.1"/>
    <property type="molecule type" value="Genomic_DNA"/>
</dbReference>